<dbReference type="InterPro" id="IPR043472">
    <property type="entry name" value="Macro_dom-like"/>
</dbReference>
<dbReference type="EMBL" id="NFIE01000010">
    <property type="protein sequence ID" value="OUN88613.1"/>
    <property type="molecule type" value="Genomic_DNA"/>
</dbReference>
<feature type="region of interest" description="Disordered" evidence="1">
    <location>
        <begin position="300"/>
        <end position="325"/>
    </location>
</feature>
<dbReference type="OrthoDB" id="9806181at2"/>
<dbReference type="Gene3D" id="3.40.220.10">
    <property type="entry name" value="Leucine Aminopeptidase, subunit E, domain 1"/>
    <property type="match status" value="1"/>
</dbReference>
<dbReference type="PANTHER" id="PTHR35596">
    <property type="entry name" value="DUF2263 DOMAIN-CONTAINING PROTEIN"/>
    <property type="match status" value="1"/>
</dbReference>
<dbReference type="InterPro" id="IPR012664">
    <property type="entry name" value="CHP02452"/>
</dbReference>
<dbReference type="Proteomes" id="UP000195781">
    <property type="component" value="Unassembled WGS sequence"/>
</dbReference>
<dbReference type="InterPro" id="IPR019261">
    <property type="entry name" value="PARG_cat_microbial"/>
</dbReference>
<evidence type="ECO:0000256" key="1">
    <source>
        <dbReference type="SAM" id="MobiDB-lite"/>
    </source>
</evidence>
<dbReference type="PANTHER" id="PTHR35596:SF1">
    <property type="entry name" value="MICROBIAL-TYPE PARG CATALYTIC DOMAIN-CONTAINING PROTEIN"/>
    <property type="match status" value="1"/>
</dbReference>
<proteinExistence type="predicted"/>
<evidence type="ECO:0000259" key="2">
    <source>
        <dbReference type="Pfam" id="PF10021"/>
    </source>
</evidence>
<evidence type="ECO:0000313" key="3">
    <source>
        <dbReference type="EMBL" id="OUN88613.1"/>
    </source>
</evidence>
<feature type="compositionally biased region" description="Gly residues" evidence="1">
    <location>
        <begin position="11"/>
        <end position="20"/>
    </location>
</feature>
<dbReference type="AlphaFoldDB" id="A0A1Y3XSY6"/>
<feature type="compositionally biased region" description="Basic and acidic residues" evidence="1">
    <location>
        <begin position="300"/>
        <end position="311"/>
    </location>
</feature>
<comment type="caution">
    <text evidence="3">The sequence shown here is derived from an EMBL/GenBank/DDBJ whole genome shotgun (WGS) entry which is preliminary data.</text>
</comment>
<sequence length="325" mass="35906">MERRNDRRARGGQGNGGNRGGGRENPRREARRVAAEQHTDEVATRLAKDIARSLEGVVRYEGAPKTEVAEACVPAVTVEATDAVAAILEHGRGYAQFCDLAVLDFASFVNPGGGYIRGGLAQEEALCTESYLYNVLNEQRDWYGENRRRNINCELYRDRALMVPAVRFERGKMHAYADVIVAAAPNAQRARADYHVAEDTLAAAMRDRIRFVLSIIDALGREKAVLGAYGCGVFGWDAEQVAELFREELASGVHGVKEVVFAIPRTRYDDNLAKFEHAFSAFPEAPATSYAEAAREAAARAAAEESAREAQADDDEDEDDWRKYL</sequence>
<keyword evidence="4" id="KW-1185">Reference proteome</keyword>
<feature type="domain" description="Microbial-type PARG catalytic" evidence="2">
    <location>
        <begin position="40"/>
        <end position="168"/>
    </location>
</feature>
<accession>A0A1Y3XSY6</accession>
<protein>
    <submittedName>
        <fullName evidence="3">TIGR02452 family protein</fullName>
    </submittedName>
</protein>
<dbReference type="NCBIfam" id="TIGR02452">
    <property type="entry name" value="TIGR02452 family protein"/>
    <property type="match status" value="1"/>
</dbReference>
<gene>
    <name evidence="3" type="ORF">B5G02_05190</name>
</gene>
<organism evidence="3 4">
    <name type="scientific">[Collinsella] massiliensis</name>
    <dbReference type="NCBI Taxonomy" id="1232426"/>
    <lineage>
        <taxon>Bacteria</taxon>
        <taxon>Bacillati</taxon>
        <taxon>Actinomycetota</taxon>
        <taxon>Coriobacteriia</taxon>
        <taxon>Coriobacteriales</taxon>
        <taxon>Coriobacteriaceae</taxon>
        <taxon>Enorma</taxon>
    </lineage>
</organism>
<reference evidence="4" key="1">
    <citation type="submission" date="2017-04" db="EMBL/GenBank/DDBJ databases">
        <title>Function of individual gut microbiota members based on whole genome sequencing of pure cultures obtained from chicken caecum.</title>
        <authorList>
            <person name="Medvecky M."/>
            <person name="Cejkova D."/>
            <person name="Polansky O."/>
            <person name="Karasova D."/>
            <person name="Kubasova T."/>
            <person name="Cizek A."/>
            <person name="Rychlik I."/>
        </authorList>
    </citation>
    <scope>NUCLEOTIDE SEQUENCE [LARGE SCALE GENOMIC DNA]</scope>
    <source>
        <strain evidence="4">An5</strain>
    </source>
</reference>
<feature type="compositionally biased region" description="Basic and acidic residues" evidence="1">
    <location>
        <begin position="21"/>
        <end position="38"/>
    </location>
</feature>
<feature type="region of interest" description="Disordered" evidence="1">
    <location>
        <begin position="1"/>
        <end position="38"/>
    </location>
</feature>
<evidence type="ECO:0000313" key="4">
    <source>
        <dbReference type="Proteomes" id="UP000195781"/>
    </source>
</evidence>
<dbReference type="Pfam" id="PF10021">
    <property type="entry name" value="PARG_cat_microb"/>
    <property type="match status" value="1"/>
</dbReference>
<name>A0A1Y3XSY6_9ACTN</name>